<dbReference type="VEuPathDB" id="TriTrypDB:C4B63_150g43"/>
<dbReference type="VEuPathDB" id="TriTrypDB:TcBrA4_0039270"/>
<name>A0A2V2UN20_TRYCR</name>
<dbReference type="VEuPathDB" id="TriTrypDB:TcG_02928"/>
<proteinExistence type="predicted"/>
<dbReference type="VEuPathDB" id="TriTrypDB:TCSYLVIO_005022"/>
<gene>
    <name evidence="1" type="ORF">C4B63_150g43</name>
</gene>
<comment type="caution">
    <text evidence="1">The sequence shown here is derived from an EMBL/GenBank/DDBJ whole genome shotgun (WGS) entry which is preliminary data.</text>
</comment>
<dbReference type="VEuPathDB" id="TriTrypDB:C3747_164g72"/>
<dbReference type="VEuPathDB" id="TriTrypDB:TCDM_04765"/>
<dbReference type="VEuPathDB" id="TriTrypDB:Tc_MARK_4632"/>
<dbReference type="Pfam" id="PF00805">
    <property type="entry name" value="Pentapeptide"/>
    <property type="match status" value="1"/>
</dbReference>
<accession>A0A2V2UN20</accession>
<evidence type="ECO:0000313" key="1">
    <source>
        <dbReference type="EMBL" id="PWU85625.1"/>
    </source>
</evidence>
<evidence type="ECO:0000313" key="2">
    <source>
        <dbReference type="Proteomes" id="UP000246121"/>
    </source>
</evidence>
<sequence length="283" mass="31371">MDRRLNHTVMTHVLDALNVQRKSALLSLPFEAFATTSFTGNKTSSSRLLSGQLDTEKEMMPFVRDAVLRAVERSPQDCGDKKTAEWPEVGTLMEGRRLVGIDLACTRLSGSFNRSDLSGANFTGAFADHSTFNLTRMQGCKLAGAQFHSCTFLASDAAGVDARRGRFSQCVFCRANMTDWDVRGATFYCCVFKLSDLSRWVYDSQTTVVEPVDWGRCRRLGWITPSEDCGDCLVVGKGGGFPSLGPERKHHHATEPQCSSSLFFFFFLLLLEVSTAAGRCYSY</sequence>
<dbReference type="Proteomes" id="UP000246121">
    <property type="component" value="Unassembled WGS sequence"/>
</dbReference>
<dbReference type="VEuPathDB" id="TriTrypDB:TcCLB.509717.34"/>
<dbReference type="VEuPathDB" id="TriTrypDB:BCY84_06178"/>
<reference evidence="1 2" key="1">
    <citation type="journal article" date="2018" name="Microb. Genom.">
        <title>Expanding an expanded genome: long-read sequencing of Trypanosoma cruzi.</title>
        <authorList>
            <person name="Berna L."/>
            <person name="Rodriguez M."/>
            <person name="Chiribao M.L."/>
            <person name="Parodi-Talice A."/>
            <person name="Pita S."/>
            <person name="Rijo G."/>
            <person name="Alvarez-Valin F."/>
            <person name="Robello C."/>
        </authorList>
    </citation>
    <scope>NUCLEOTIDE SEQUENCE [LARGE SCALE GENOMIC DNA]</scope>
    <source>
        <strain evidence="1 2">Dm28c</strain>
    </source>
</reference>
<dbReference type="InterPro" id="IPR001646">
    <property type="entry name" value="5peptide_repeat"/>
</dbReference>
<evidence type="ECO:0008006" key="3">
    <source>
        <dbReference type="Google" id="ProtNLM"/>
    </source>
</evidence>
<protein>
    <recommendedName>
        <fullName evidence="3">Pentapeptide repeat protein</fullName>
    </recommendedName>
</protein>
<dbReference type="VEuPathDB" id="TriTrypDB:TcCLB.510105.184"/>
<dbReference type="VEuPathDB" id="TriTrypDB:TcCL_NonESM03142"/>
<dbReference type="VEuPathDB" id="TriTrypDB:ECC02_005818"/>
<dbReference type="AlphaFoldDB" id="A0A2V2UN20"/>
<dbReference type="Gene3D" id="2.160.20.80">
    <property type="entry name" value="E3 ubiquitin-protein ligase SopA"/>
    <property type="match status" value="1"/>
</dbReference>
<dbReference type="EMBL" id="PRFA01000150">
    <property type="protein sequence ID" value="PWU85625.1"/>
    <property type="molecule type" value="Genomic_DNA"/>
</dbReference>
<organism evidence="1 2">
    <name type="scientific">Trypanosoma cruzi</name>
    <dbReference type="NCBI Taxonomy" id="5693"/>
    <lineage>
        <taxon>Eukaryota</taxon>
        <taxon>Discoba</taxon>
        <taxon>Euglenozoa</taxon>
        <taxon>Kinetoplastea</taxon>
        <taxon>Metakinetoplastina</taxon>
        <taxon>Trypanosomatida</taxon>
        <taxon>Trypanosomatidae</taxon>
        <taxon>Trypanosoma</taxon>
        <taxon>Schizotrypanum</taxon>
    </lineage>
</organism>
<dbReference type="SUPFAM" id="SSF141571">
    <property type="entry name" value="Pentapeptide repeat-like"/>
    <property type="match status" value="1"/>
</dbReference>